<dbReference type="InterPro" id="IPR000595">
    <property type="entry name" value="cNMP-bd_dom"/>
</dbReference>
<dbReference type="InterPro" id="IPR032675">
    <property type="entry name" value="LRR_dom_sf"/>
</dbReference>
<dbReference type="Pfam" id="PF00560">
    <property type="entry name" value="LRR_1"/>
    <property type="match status" value="1"/>
</dbReference>
<evidence type="ECO:0000256" key="10">
    <source>
        <dbReference type="ARBA" id="ARBA00023136"/>
    </source>
</evidence>
<dbReference type="PROSITE" id="PS50042">
    <property type="entry name" value="CNMP_BINDING_3"/>
    <property type="match status" value="1"/>
</dbReference>
<evidence type="ECO:0000256" key="13">
    <source>
        <dbReference type="SAM" id="MobiDB-lite"/>
    </source>
</evidence>
<dbReference type="InterPro" id="IPR000719">
    <property type="entry name" value="Prot_kinase_dom"/>
</dbReference>
<reference evidence="18 19" key="1">
    <citation type="journal article" date="2021" name="Nat. Plants">
        <title>The Taxus genome provides insights into paclitaxel biosynthesis.</title>
        <authorList>
            <person name="Xiong X."/>
            <person name="Gou J."/>
            <person name="Liao Q."/>
            <person name="Li Y."/>
            <person name="Zhou Q."/>
            <person name="Bi G."/>
            <person name="Li C."/>
            <person name="Du R."/>
            <person name="Wang X."/>
            <person name="Sun T."/>
            <person name="Guo L."/>
            <person name="Liang H."/>
            <person name="Lu P."/>
            <person name="Wu Y."/>
            <person name="Zhang Z."/>
            <person name="Ro D.K."/>
            <person name="Shang Y."/>
            <person name="Huang S."/>
            <person name="Yan J."/>
        </authorList>
    </citation>
    <scope>NUCLEOTIDE SEQUENCE [LARGE SCALE GENOMIC DNA]</scope>
    <source>
        <strain evidence="18">Ta-2019</strain>
    </source>
</reference>
<keyword evidence="9 14" id="KW-1133">Transmembrane helix</keyword>
<evidence type="ECO:0000256" key="12">
    <source>
        <dbReference type="ARBA" id="ARBA00023180"/>
    </source>
</evidence>
<feature type="region of interest" description="Disordered" evidence="13">
    <location>
        <begin position="964"/>
        <end position="1012"/>
    </location>
</feature>
<evidence type="ECO:0008006" key="20">
    <source>
        <dbReference type="Google" id="ProtNLM"/>
    </source>
</evidence>
<evidence type="ECO:0000256" key="4">
    <source>
        <dbReference type="ARBA" id="ARBA00022692"/>
    </source>
</evidence>
<evidence type="ECO:0000313" key="18">
    <source>
        <dbReference type="EMBL" id="KAH9300124.1"/>
    </source>
</evidence>
<comment type="subcellular location">
    <subcellularLocation>
        <location evidence="1">Cell membrane</location>
        <topology evidence="1">Single-pass type I membrane protein</topology>
    </subcellularLocation>
</comment>
<organism evidence="18 19">
    <name type="scientific">Taxus chinensis</name>
    <name type="common">Chinese yew</name>
    <name type="synonym">Taxus wallichiana var. chinensis</name>
    <dbReference type="NCBI Taxonomy" id="29808"/>
    <lineage>
        <taxon>Eukaryota</taxon>
        <taxon>Viridiplantae</taxon>
        <taxon>Streptophyta</taxon>
        <taxon>Embryophyta</taxon>
        <taxon>Tracheophyta</taxon>
        <taxon>Spermatophyta</taxon>
        <taxon>Pinopsida</taxon>
        <taxon>Pinidae</taxon>
        <taxon>Conifers II</taxon>
        <taxon>Cupressales</taxon>
        <taxon>Taxaceae</taxon>
        <taxon>Taxus</taxon>
    </lineage>
</organism>
<evidence type="ECO:0000256" key="3">
    <source>
        <dbReference type="ARBA" id="ARBA00022614"/>
    </source>
</evidence>
<dbReference type="FunFam" id="3.80.10.10:FF:000470">
    <property type="entry name" value="LRR receptor-like serine/threonine-protein kinase RPK2"/>
    <property type="match status" value="1"/>
</dbReference>
<dbReference type="OMA" id="QEGDIHQ"/>
<evidence type="ECO:0000256" key="8">
    <source>
        <dbReference type="ARBA" id="ARBA00022840"/>
    </source>
</evidence>
<dbReference type="InterPro" id="IPR001245">
    <property type="entry name" value="Ser-Thr/Tyr_kinase_cat_dom"/>
</dbReference>
<dbReference type="PANTHER" id="PTHR48056">
    <property type="entry name" value="LRR RECEPTOR-LIKE SERINE/THREONINE-PROTEIN KINASE-RELATED"/>
    <property type="match status" value="1"/>
</dbReference>
<keyword evidence="8" id="KW-0067">ATP-binding</keyword>
<dbReference type="GO" id="GO:0004672">
    <property type="term" value="F:protein kinase activity"/>
    <property type="evidence" value="ECO:0007669"/>
    <property type="project" value="InterPro"/>
</dbReference>
<evidence type="ECO:0000256" key="5">
    <source>
        <dbReference type="ARBA" id="ARBA00022729"/>
    </source>
</evidence>
<dbReference type="GO" id="GO:0051606">
    <property type="term" value="P:detection of stimulus"/>
    <property type="evidence" value="ECO:0007669"/>
    <property type="project" value="UniProtKB-ARBA"/>
</dbReference>
<dbReference type="Pfam" id="PF07714">
    <property type="entry name" value="PK_Tyr_Ser-Thr"/>
    <property type="match status" value="1"/>
</dbReference>
<keyword evidence="4 14" id="KW-0812">Transmembrane</keyword>
<accession>A0AA38CNT3</accession>
<dbReference type="InterPro" id="IPR050647">
    <property type="entry name" value="Plant_LRR-RLKs"/>
</dbReference>
<dbReference type="InterPro" id="IPR013210">
    <property type="entry name" value="LRR_N_plant-typ"/>
</dbReference>
<gene>
    <name evidence="18" type="ORF">KI387_011707</name>
</gene>
<evidence type="ECO:0000256" key="1">
    <source>
        <dbReference type="ARBA" id="ARBA00004251"/>
    </source>
</evidence>
<dbReference type="InterPro" id="IPR003591">
    <property type="entry name" value="Leu-rich_rpt_typical-subtyp"/>
</dbReference>
<feature type="chain" id="PRO_5041412845" description="Protein kinase domain-containing protein" evidence="15">
    <location>
        <begin position="28"/>
        <end position="1012"/>
    </location>
</feature>
<protein>
    <recommendedName>
        <fullName evidence="20">Protein kinase domain-containing protein</fullName>
    </recommendedName>
</protein>
<keyword evidence="11" id="KW-0675">Receptor</keyword>
<dbReference type="FunFam" id="3.30.200.20:FF:000433">
    <property type="entry name" value="Predicted protein"/>
    <property type="match status" value="1"/>
</dbReference>
<keyword evidence="12" id="KW-0325">Glycoprotein</keyword>
<dbReference type="Gene3D" id="1.10.510.10">
    <property type="entry name" value="Transferase(Phosphotransferase) domain 1"/>
    <property type="match status" value="2"/>
</dbReference>
<dbReference type="FunFam" id="1.10.510.10:FF:002517">
    <property type="match status" value="1"/>
</dbReference>
<dbReference type="GO" id="GO:0005524">
    <property type="term" value="F:ATP binding"/>
    <property type="evidence" value="ECO:0007669"/>
    <property type="project" value="UniProtKB-KW"/>
</dbReference>
<evidence type="ECO:0000259" key="16">
    <source>
        <dbReference type="PROSITE" id="PS50011"/>
    </source>
</evidence>
<sequence>MISMAHSKWRKWVALLLLLLISLGVECRSSAGTVLAEGPEQQQVFPDRIERAALFSLRSSLGLRSKEWPKKVNPCISWIGIQCDAGRVVGINLSGFKRTVVGSRKPQFSVDGMQNLTFLQRFNASGFALPGSLPIWFGQLTTLRDVDLSSASVNGELPLSLGNLSNLNAFVLSRNNMTGTIPSTLGQLSGLTILDLSFNSFTGSIPPIFTNLKNLTLLNLSANKLEGKIPDSIGSLPKLAQLNLARNNISGLIPNQLGNLSLLNDLDLGSNALSDSIPKELGRLKNLRNLVLADNNITGPIPEEISNCTALQILRLDQNNLTNALPNSISMLANIRNVNLSHNQFYGSLPVGLRSLRQLVTIDFANNFFENKIPNGFSPVVLLDDHNCLQGAKKQRNRKECESFYSARGLSFSGFGETSPASPPLTTVEPSGGSSKHLGAILGGVFGGLGLVLLVIVLVFFYLKHERRVDHREKDINPSVRRGGQPSPGITVNLSRLGECFAYEQLSRATGEFNASNILKNGHSGDLYQGLLEGGVPIVVKRIVLNTFKKDGYLAELDILGKASHTRLVPLLGHCLEREDEKLLVYKYMPNRDLSYALYKKASSPEDTLQSLDWITRLKIAIGAAEGLSFLHHECSPPLVHRDVQASSILLDDKFEVRLGSLTEACVQEGEVHQSVIARFLRISQRLMRNFYVGANSIRLEYVESDLVDREGLKWSDIEIRIRNLAFALSSLQIPHSEAKAPAPKSGDRNRNTSSGLDSRSVACVRNTLSEPSPFPPHAHQDKDQGRDIFRFLDCTLCSVMHIAGTPIATCAYDVYCFGKVLMELVSGKLGISGSTDPSAYAWLDWAMPLISVHEKDSVTKIVDPSLIVDEDLLEEVWAMAIVAKSCLNPKPSKRPLMRYILKALENPLKVVREDNANASARLRTSSHGSWNAALFGSWRHSSSEIVAIPGPLRDEYAQKSFLKQSGTAGSQGSGQGGDVSSHRRLSNEIFPEPMEEAVVQASSTDIEKHDD</sequence>
<dbReference type="SMART" id="SM00369">
    <property type="entry name" value="LRR_TYP"/>
    <property type="match status" value="5"/>
</dbReference>
<feature type="transmembrane region" description="Helical" evidence="14">
    <location>
        <begin position="438"/>
        <end position="463"/>
    </location>
</feature>
<dbReference type="AlphaFoldDB" id="A0AA38CNT3"/>
<keyword evidence="7" id="KW-0547">Nucleotide-binding</keyword>
<dbReference type="SUPFAM" id="SSF56112">
    <property type="entry name" value="Protein kinase-like (PK-like)"/>
    <property type="match status" value="1"/>
</dbReference>
<keyword evidence="3" id="KW-0433">Leucine-rich repeat</keyword>
<comment type="caution">
    <text evidence="18">The sequence shown here is derived from an EMBL/GenBank/DDBJ whole genome shotgun (WGS) entry which is preliminary data.</text>
</comment>
<feature type="domain" description="Protein kinase" evidence="16">
    <location>
        <begin position="513"/>
        <end position="910"/>
    </location>
</feature>
<keyword evidence="5 15" id="KW-0732">Signal</keyword>
<keyword evidence="10 14" id="KW-0472">Membrane</keyword>
<feature type="region of interest" description="Disordered" evidence="13">
    <location>
        <begin position="738"/>
        <end position="759"/>
    </location>
</feature>
<dbReference type="GO" id="GO:0005886">
    <property type="term" value="C:plasma membrane"/>
    <property type="evidence" value="ECO:0007669"/>
    <property type="project" value="UniProtKB-SubCell"/>
</dbReference>
<feature type="signal peptide" evidence="15">
    <location>
        <begin position="1"/>
        <end position="27"/>
    </location>
</feature>
<evidence type="ECO:0000256" key="2">
    <source>
        <dbReference type="ARBA" id="ARBA00022475"/>
    </source>
</evidence>
<evidence type="ECO:0000256" key="7">
    <source>
        <dbReference type="ARBA" id="ARBA00022741"/>
    </source>
</evidence>
<dbReference type="SUPFAM" id="SSF52058">
    <property type="entry name" value="L domain-like"/>
    <property type="match status" value="1"/>
</dbReference>
<dbReference type="Gene3D" id="3.30.200.20">
    <property type="entry name" value="Phosphorylase Kinase, domain 1"/>
    <property type="match status" value="1"/>
</dbReference>
<dbReference type="Gene3D" id="3.80.10.10">
    <property type="entry name" value="Ribonuclease Inhibitor"/>
    <property type="match status" value="2"/>
</dbReference>
<name>A0AA38CNT3_TAXCH</name>
<dbReference type="EMBL" id="JAHRHJ020000009">
    <property type="protein sequence ID" value="KAH9300124.1"/>
    <property type="molecule type" value="Genomic_DNA"/>
</dbReference>
<dbReference type="Proteomes" id="UP000824469">
    <property type="component" value="Unassembled WGS sequence"/>
</dbReference>
<dbReference type="PROSITE" id="PS50011">
    <property type="entry name" value="PROTEIN_KINASE_DOM"/>
    <property type="match status" value="1"/>
</dbReference>
<feature type="domain" description="Cyclic nucleotide-binding" evidence="17">
    <location>
        <begin position="518"/>
        <end position="567"/>
    </location>
</feature>
<evidence type="ECO:0000256" key="9">
    <source>
        <dbReference type="ARBA" id="ARBA00022989"/>
    </source>
</evidence>
<evidence type="ECO:0000256" key="14">
    <source>
        <dbReference type="SAM" id="Phobius"/>
    </source>
</evidence>
<dbReference type="Pfam" id="PF13855">
    <property type="entry name" value="LRR_8"/>
    <property type="match status" value="1"/>
</dbReference>
<keyword evidence="6" id="KW-0677">Repeat</keyword>
<proteinExistence type="predicted"/>
<evidence type="ECO:0000256" key="6">
    <source>
        <dbReference type="ARBA" id="ARBA00022737"/>
    </source>
</evidence>
<evidence type="ECO:0000259" key="17">
    <source>
        <dbReference type="PROSITE" id="PS50042"/>
    </source>
</evidence>
<evidence type="ECO:0000256" key="11">
    <source>
        <dbReference type="ARBA" id="ARBA00023170"/>
    </source>
</evidence>
<dbReference type="GO" id="GO:0033612">
    <property type="term" value="F:receptor serine/threonine kinase binding"/>
    <property type="evidence" value="ECO:0007669"/>
    <property type="project" value="TreeGrafter"/>
</dbReference>
<dbReference type="Pfam" id="PF08263">
    <property type="entry name" value="LRRNT_2"/>
    <property type="match status" value="1"/>
</dbReference>
<evidence type="ECO:0000256" key="15">
    <source>
        <dbReference type="SAM" id="SignalP"/>
    </source>
</evidence>
<keyword evidence="19" id="KW-1185">Reference proteome</keyword>
<dbReference type="InterPro" id="IPR001611">
    <property type="entry name" value="Leu-rich_rpt"/>
</dbReference>
<evidence type="ECO:0000313" key="19">
    <source>
        <dbReference type="Proteomes" id="UP000824469"/>
    </source>
</evidence>
<dbReference type="InterPro" id="IPR011009">
    <property type="entry name" value="Kinase-like_dom_sf"/>
</dbReference>
<dbReference type="PANTHER" id="PTHR48056:SF81">
    <property type="entry name" value="RECEPTOR PROTEIN-TYROSINE KINASE CEPR1"/>
    <property type="match status" value="1"/>
</dbReference>
<keyword evidence="2" id="KW-1003">Cell membrane</keyword>
<dbReference type="FunFam" id="3.80.10.10:FF:000383">
    <property type="entry name" value="Leucine-rich repeat receptor protein kinase EMS1"/>
    <property type="match status" value="2"/>
</dbReference>